<name>A0A074ZBK2_OPIVI</name>
<accession>A0A074ZBK2</accession>
<dbReference type="CTD" id="20323236"/>
<dbReference type="KEGG" id="ovi:T265_09057"/>
<dbReference type="Proteomes" id="UP000054324">
    <property type="component" value="Unassembled WGS sequence"/>
</dbReference>
<dbReference type="AlphaFoldDB" id="A0A074ZBK2"/>
<evidence type="ECO:0000313" key="1">
    <source>
        <dbReference type="EMBL" id="KER22977.1"/>
    </source>
</evidence>
<dbReference type="RefSeq" id="XP_009173290.1">
    <property type="nucleotide sequence ID" value="XM_009175026.1"/>
</dbReference>
<dbReference type="GeneID" id="20323236"/>
<sequence>MAQRTMLNNTYTISEHQVFKYRLASSFLDYFTLHQTSLRSVPQYSGEYDDFIDTSCGACAVLKFEQETIYV</sequence>
<organism evidence="1 2">
    <name type="scientific">Opisthorchis viverrini</name>
    <name type="common">Southeast Asian liver fluke</name>
    <dbReference type="NCBI Taxonomy" id="6198"/>
    <lineage>
        <taxon>Eukaryota</taxon>
        <taxon>Metazoa</taxon>
        <taxon>Spiralia</taxon>
        <taxon>Lophotrochozoa</taxon>
        <taxon>Platyhelminthes</taxon>
        <taxon>Trematoda</taxon>
        <taxon>Digenea</taxon>
        <taxon>Opisthorchiida</taxon>
        <taxon>Opisthorchiata</taxon>
        <taxon>Opisthorchiidae</taxon>
        <taxon>Opisthorchis</taxon>
    </lineage>
</organism>
<gene>
    <name evidence="1" type="ORF">T265_09057</name>
</gene>
<dbReference type="EMBL" id="KL596871">
    <property type="protein sequence ID" value="KER22977.1"/>
    <property type="molecule type" value="Genomic_DNA"/>
</dbReference>
<keyword evidence="2" id="KW-1185">Reference proteome</keyword>
<evidence type="ECO:0000313" key="2">
    <source>
        <dbReference type="Proteomes" id="UP000054324"/>
    </source>
</evidence>
<proteinExistence type="predicted"/>
<reference evidence="1 2" key="1">
    <citation type="submission" date="2013-11" db="EMBL/GenBank/DDBJ databases">
        <title>Opisthorchis viverrini - life in the bile duct.</title>
        <authorList>
            <person name="Young N.D."/>
            <person name="Nagarajan N."/>
            <person name="Lin S.J."/>
            <person name="Korhonen P.K."/>
            <person name="Jex A.R."/>
            <person name="Hall R.S."/>
            <person name="Safavi-Hemami H."/>
            <person name="Kaewkong W."/>
            <person name="Bertrand D."/>
            <person name="Gao S."/>
            <person name="Seet Q."/>
            <person name="Wongkham S."/>
            <person name="Teh B.T."/>
            <person name="Wongkham C."/>
            <person name="Intapan P.M."/>
            <person name="Maleewong W."/>
            <person name="Yang X."/>
            <person name="Hu M."/>
            <person name="Wang Z."/>
            <person name="Hofmann A."/>
            <person name="Sternberg P.W."/>
            <person name="Tan P."/>
            <person name="Wang J."/>
            <person name="Gasser R.B."/>
        </authorList>
    </citation>
    <scope>NUCLEOTIDE SEQUENCE [LARGE SCALE GENOMIC DNA]</scope>
</reference>
<protein>
    <submittedName>
        <fullName evidence="1">Uncharacterized protein</fullName>
    </submittedName>
</protein>